<gene>
    <name evidence="2" type="ORF">KsCSTR_43570</name>
    <name evidence="1" type="ORF">kustc1032</name>
</gene>
<reference evidence="1" key="2">
    <citation type="submission" date="2006-01" db="EMBL/GenBank/DDBJ databases">
        <authorList>
            <person name="Genoscope"/>
        </authorList>
    </citation>
    <scope>NUCLEOTIDE SEQUENCE</scope>
</reference>
<dbReference type="AlphaFoldDB" id="Q1PX23"/>
<protein>
    <submittedName>
        <fullName evidence="1">Uncharacterized protein</fullName>
    </submittedName>
</protein>
<dbReference type="Proteomes" id="UP000501926">
    <property type="component" value="Chromosome"/>
</dbReference>
<name>Q1PX23_KUEST</name>
<reference evidence="2 3" key="3">
    <citation type="submission" date="2020-02" db="EMBL/GenBank/DDBJ databases">
        <title>Newly sequenced genome of strain CSTR1 showed variability in Candidatus Kuenenia stuttgartiensis genomes.</title>
        <authorList>
            <person name="Ding C."/>
            <person name="Adrian L."/>
        </authorList>
    </citation>
    <scope>NUCLEOTIDE SEQUENCE [LARGE SCALE GENOMIC DNA]</scope>
    <source>
        <strain evidence="2 3">CSTR1</strain>
    </source>
</reference>
<dbReference type="EMBL" id="CP049055">
    <property type="protein sequence ID" value="QII13736.1"/>
    <property type="molecule type" value="Genomic_DNA"/>
</dbReference>
<organism evidence="1">
    <name type="scientific">Kuenenia stuttgartiensis</name>
    <dbReference type="NCBI Taxonomy" id="174633"/>
    <lineage>
        <taxon>Bacteria</taxon>
        <taxon>Pseudomonadati</taxon>
        <taxon>Planctomycetota</taxon>
        <taxon>Candidatus Brocadiia</taxon>
        <taxon>Candidatus Brocadiales</taxon>
        <taxon>Candidatus Brocadiaceae</taxon>
        <taxon>Candidatus Kuenenia</taxon>
    </lineage>
</organism>
<evidence type="ECO:0000313" key="1">
    <source>
        <dbReference type="EMBL" id="CAJ71777.1"/>
    </source>
</evidence>
<dbReference type="EMBL" id="CT573073">
    <property type="protein sequence ID" value="CAJ71777.1"/>
    <property type="molecule type" value="Genomic_DNA"/>
</dbReference>
<accession>Q1PX23</accession>
<sequence>MSLRQSPKHEIRNDFKITNSNVPNLVFNFFNLILEFLSDFDIRVSNLSKKQQYLLFRTK</sequence>
<reference evidence="1" key="1">
    <citation type="journal article" date="2006" name="Nature">
        <title>Deciphering the evolution and metabolism of an anammox bacterium from a community genome.</title>
        <authorList>
            <person name="Strous M."/>
            <person name="Pelletier E."/>
            <person name="Mangenot S."/>
            <person name="Rattei T."/>
            <person name="Lehner A."/>
            <person name="Taylor M.W."/>
            <person name="Horn M."/>
            <person name="Daims H."/>
            <person name="Bartol-Mavel D."/>
            <person name="Wincker P."/>
            <person name="Barbe V."/>
            <person name="Fonknechten N."/>
            <person name="Vallenet D."/>
            <person name="Segurens B."/>
            <person name="Schenowitz-Truong C."/>
            <person name="Medigue C."/>
            <person name="Collingro A."/>
            <person name="Snel B."/>
            <person name="Dutilh B.E."/>
            <person name="OpDenCamp H.J.M."/>
            <person name="vanDerDrift C."/>
            <person name="Cirpus I."/>
            <person name="vanDePas-Schoonen K.T."/>
            <person name="Harhangi H.R."/>
            <person name="vanNiftrik L."/>
            <person name="Schmid M."/>
            <person name="Keltjens J."/>
            <person name="vanDeVossenberg J."/>
            <person name="Kartal B."/>
            <person name="Meier H."/>
            <person name="Frishman D."/>
            <person name="Huynen M.A."/>
            <person name="Mewes H."/>
            <person name="Weissenbach J."/>
            <person name="Jetten M.S.M."/>
            <person name="Wagner M."/>
            <person name="LePaslier D."/>
        </authorList>
    </citation>
    <scope>NUCLEOTIDE SEQUENCE</scope>
</reference>
<proteinExistence type="predicted"/>
<evidence type="ECO:0000313" key="3">
    <source>
        <dbReference type="Proteomes" id="UP000501926"/>
    </source>
</evidence>
<evidence type="ECO:0000313" key="2">
    <source>
        <dbReference type="EMBL" id="QII13736.1"/>
    </source>
</evidence>